<proteinExistence type="inferred from homology"/>
<reference evidence="7 8" key="1">
    <citation type="journal article" date="2020" name="ISME J.">
        <title>Uncovering the hidden diversity of litter-decomposition mechanisms in mushroom-forming fungi.</title>
        <authorList>
            <person name="Floudas D."/>
            <person name="Bentzer J."/>
            <person name="Ahren D."/>
            <person name="Johansson T."/>
            <person name="Persson P."/>
            <person name="Tunlid A."/>
        </authorList>
    </citation>
    <scope>NUCLEOTIDE SEQUENCE [LARGE SCALE GENOMIC DNA]</scope>
    <source>
        <strain evidence="7 8">CBS 406.79</strain>
    </source>
</reference>
<keyword evidence="8" id="KW-1185">Reference proteome</keyword>
<evidence type="ECO:0000256" key="5">
    <source>
        <dbReference type="ARBA" id="ARBA00023242"/>
    </source>
</evidence>
<dbReference type="EMBL" id="JAACJN010000029">
    <property type="protein sequence ID" value="KAF5388511.1"/>
    <property type="molecule type" value="Genomic_DNA"/>
</dbReference>
<dbReference type="Proteomes" id="UP000518752">
    <property type="component" value="Unassembled WGS sequence"/>
</dbReference>
<evidence type="ECO:0000313" key="8">
    <source>
        <dbReference type="Proteomes" id="UP000518752"/>
    </source>
</evidence>
<evidence type="ECO:0000256" key="1">
    <source>
        <dbReference type="ARBA" id="ARBA00004123"/>
    </source>
</evidence>
<comment type="caution">
    <text evidence="7">The sequence shown here is derived from an EMBL/GenBank/DDBJ whole genome shotgun (WGS) entry which is preliminary data.</text>
</comment>
<dbReference type="OrthoDB" id="10254665at2759"/>
<dbReference type="AlphaFoldDB" id="A0A8H5HSP0"/>
<sequence>MDSPSLPSTSTDPAVPSVHLDLSEIQSGHNVLVKQPNGDVRSIKIDRDSTVAVGRLGSFHANELIGQPYGFSYEMIEKKLKILPVRTLDEVEDTDATNELINDGGFVQPLTIDEIHALKQAGVHASEIIKKQIEQHANYSLKTEYSKDKYRKRKEAKYSKSFTTIEPTIHNVCDYWFNKDQNRIRDIRPDTLSQMLTMGNIQPGGRYLVVDDASGLVVAAILQRLEGSGTLIAICDTDSPPAYPVVANMNFPPAMVQLVLKTLNWATSEQSYIPIHAPSDVTEDEIRSDRQKARLKKRKFVHDILENTREELFSGEFEALIVASQYEPSGIVDRLAPYLAGSASIVVQSPHAQPVIDLQNKLRNTPGFLGASLTEGWLRRYQVLPGRTHPTMNTPGSGGYILHVIKVYDDPSANSVIIPRSQKAKVDCGEV</sequence>
<dbReference type="GO" id="GO:0030488">
    <property type="term" value="P:tRNA methylation"/>
    <property type="evidence" value="ECO:0007669"/>
    <property type="project" value="InterPro"/>
</dbReference>
<comment type="subcellular location">
    <subcellularLocation>
        <location evidence="1">Nucleus</location>
    </subcellularLocation>
</comment>
<dbReference type="GO" id="GO:0031515">
    <property type="term" value="C:tRNA (m1A) methyltransferase complex"/>
    <property type="evidence" value="ECO:0007669"/>
    <property type="project" value="InterPro"/>
</dbReference>
<organism evidence="7 8">
    <name type="scientific">Collybiopsis confluens</name>
    <dbReference type="NCBI Taxonomy" id="2823264"/>
    <lineage>
        <taxon>Eukaryota</taxon>
        <taxon>Fungi</taxon>
        <taxon>Dikarya</taxon>
        <taxon>Basidiomycota</taxon>
        <taxon>Agaricomycotina</taxon>
        <taxon>Agaricomycetes</taxon>
        <taxon>Agaricomycetidae</taxon>
        <taxon>Agaricales</taxon>
        <taxon>Marasmiineae</taxon>
        <taxon>Omphalotaceae</taxon>
        <taxon>Collybiopsis</taxon>
    </lineage>
</organism>
<evidence type="ECO:0000256" key="6">
    <source>
        <dbReference type="ARBA" id="ARBA00032319"/>
    </source>
</evidence>
<gene>
    <name evidence="7" type="ORF">D9757_004710</name>
</gene>
<keyword evidence="4" id="KW-0819">tRNA processing</keyword>
<dbReference type="InterPro" id="IPR017423">
    <property type="entry name" value="TRM6"/>
</dbReference>
<evidence type="ECO:0000256" key="3">
    <source>
        <dbReference type="ARBA" id="ARBA00021704"/>
    </source>
</evidence>
<evidence type="ECO:0000256" key="4">
    <source>
        <dbReference type="ARBA" id="ARBA00022694"/>
    </source>
</evidence>
<dbReference type="GO" id="GO:0005634">
    <property type="term" value="C:nucleus"/>
    <property type="evidence" value="ECO:0007669"/>
    <property type="project" value="UniProtKB-SubCell"/>
</dbReference>
<accession>A0A8H5HSP0</accession>
<evidence type="ECO:0000313" key="7">
    <source>
        <dbReference type="EMBL" id="KAF5388511.1"/>
    </source>
</evidence>
<name>A0A8H5HSP0_9AGAR</name>
<dbReference type="PANTHER" id="PTHR12945">
    <property type="entry name" value="TRANSLATION INITIATION FACTOR EIF3-RELATED"/>
    <property type="match status" value="1"/>
</dbReference>
<protein>
    <recommendedName>
        <fullName evidence="3">tRNA (adenine(58)-N(1))-methyltransferase non-catalytic subunit TRM6</fullName>
    </recommendedName>
    <alternativeName>
        <fullName evidence="6">tRNA(m1A58)-methyltransferase subunit TRM6</fullName>
    </alternativeName>
</protein>
<comment type="similarity">
    <text evidence="2">Belongs to the TRM6/GCD10 family.</text>
</comment>
<evidence type="ECO:0000256" key="2">
    <source>
        <dbReference type="ARBA" id="ARBA00008320"/>
    </source>
</evidence>
<keyword evidence="5" id="KW-0539">Nucleus</keyword>
<dbReference type="PANTHER" id="PTHR12945:SF0">
    <property type="entry name" value="TRNA (ADENINE(58)-N(1))-METHYLTRANSFERASE NON-CATALYTIC SUBUNIT TRM6"/>
    <property type="match status" value="1"/>
</dbReference>
<dbReference type="Pfam" id="PF04189">
    <property type="entry name" value="Gcd10p"/>
    <property type="match status" value="1"/>
</dbReference>